<protein>
    <submittedName>
        <fullName evidence="1">Uncharacterized protein</fullName>
    </submittedName>
</protein>
<sequence>MTPHILKSLFNFSAILLVLMKKKMVPYCQET</sequence>
<reference evidence="1" key="2">
    <citation type="journal article" date="2015" name="Fish Shellfish Immunol.">
        <title>Early steps in the European eel (Anguilla anguilla)-Vibrio vulnificus interaction in the gills: Role of the RtxA13 toxin.</title>
        <authorList>
            <person name="Callol A."/>
            <person name="Pajuelo D."/>
            <person name="Ebbesson L."/>
            <person name="Teles M."/>
            <person name="MacKenzie S."/>
            <person name="Amaro C."/>
        </authorList>
    </citation>
    <scope>NUCLEOTIDE SEQUENCE</scope>
</reference>
<organism evidence="1">
    <name type="scientific">Anguilla anguilla</name>
    <name type="common">European freshwater eel</name>
    <name type="synonym">Muraena anguilla</name>
    <dbReference type="NCBI Taxonomy" id="7936"/>
    <lineage>
        <taxon>Eukaryota</taxon>
        <taxon>Metazoa</taxon>
        <taxon>Chordata</taxon>
        <taxon>Craniata</taxon>
        <taxon>Vertebrata</taxon>
        <taxon>Euteleostomi</taxon>
        <taxon>Actinopterygii</taxon>
        <taxon>Neopterygii</taxon>
        <taxon>Teleostei</taxon>
        <taxon>Anguilliformes</taxon>
        <taxon>Anguillidae</taxon>
        <taxon>Anguilla</taxon>
    </lineage>
</organism>
<evidence type="ECO:0000313" key="1">
    <source>
        <dbReference type="EMBL" id="JAH73326.1"/>
    </source>
</evidence>
<dbReference type="AlphaFoldDB" id="A0A0E9V5R1"/>
<dbReference type="EMBL" id="GBXM01035251">
    <property type="protein sequence ID" value="JAH73326.1"/>
    <property type="molecule type" value="Transcribed_RNA"/>
</dbReference>
<reference evidence="1" key="1">
    <citation type="submission" date="2014-11" db="EMBL/GenBank/DDBJ databases">
        <authorList>
            <person name="Amaro Gonzalez C."/>
        </authorList>
    </citation>
    <scope>NUCLEOTIDE SEQUENCE</scope>
</reference>
<proteinExistence type="predicted"/>
<name>A0A0E9V5R1_ANGAN</name>
<accession>A0A0E9V5R1</accession>